<name>A0A814BT30_9BILA</name>
<gene>
    <name evidence="9" type="ORF">GPM918_LOCUS10255</name>
    <name evidence="10" type="ORF">OVA965_LOCUS18840</name>
    <name evidence="11" type="ORF">SRO942_LOCUS10256</name>
    <name evidence="12" type="ORF">TMI583_LOCUS18853</name>
</gene>
<evidence type="ECO:0000256" key="2">
    <source>
        <dbReference type="ARBA" id="ARBA00022692"/>
    </source>
</evidence>
<dbReference type="PRINTS" id="PR00261">
    <property type="entry name" value="LDLRECEPTOR"/>
</dbReference>
<proteinExistence type="predicted"/>
<feature type="disulfide bond" evidence="7">
    <location>
        <begin position="206"/>
        <end position="224"/>
    </location>
</feature>
<feature type="disulfide bond" evidence="7">
    <location>
        <begin position="156"/>
        <end position="168"/>
    </location>
</feature>
<evidence type="ECO:0000259" key="8">
    <source>
        <dbReference type="PROSITE" id="PS00022"/>
    </source>
</evidence>
<keyword evidence="3" id="KW-0677">Repeat</keyword>
<dbReference type="OrthoDB" id="10070760at2759"/>
<keyword evidence="2" id="KW-0812">Transmembrane</keyword>
<dbReference type="SMART" id="SM00192">
    <property type="entry name" value="LDLa"/>
    <property type="match status" value="7"/>
</dbReference>
<evidence type="ECO:0000313" key="11">
    <source>
        <dbReference type="EMBL" id="CAF3710143.1"/>
    </source>
</evidence>
<sequence length="861" mass="99886">MYYTNIENNSDFYDCLYIYSKQEIRSARYNWPKENRALQLVPYCIRTPYLKNRTNDLNCHGKLYSFDELKARNITSEQLFDWHAPTDTIDDYGKYLTNSQETNGSFCNCTNQHYFGTSCQYTFKTNETSFEQITKTRFKMKYRRSEIELGLDDITCYINHKCKGNITCLDWRQICNGMVDCDDESDEYRCTELEGNECDDETEFRCNNGMCIPKSFSFDLVFDCSDASDEQFGTGTFYTYPCTQSHLIECEEYNCGWLTYSCSDGDCIFNDVWSCTNGRYEVYVRKMFEYVSDGSLSIVCWKTMLCLMGFTDLYEIDWDVCEQWCEDSCESQLPIVCNDTFFFPQGPFLFPFVRALYMNNKTNWEEDKLPDFICFDSRVCPYYLGLPMADGFLCRSAEELKSRVADADWNEFLSEVLLFFSSCSASRQLLNDTVCAQNLFKCNITNRCLSKHRVGDGYIDCFSRIDEKYSDTCELNFTNRFKCFNGKQCIPRKYLSDRHSDCDDGSDEYLSSTCNVVDSTTCQYLQGASLISAIVNFQDICNGDKLYLFSKDNDTDESECDEWPLVFEDITCDGVWNTVNGRDELDCGNRTIESNIAYSVGKCKTTEHYCIKSTIETIECLPLEKAGDGVIDCLGASDERHMYCGSEWGRYKCLNSSKCIHPHQLCDRRHDCPLNDDEDTCNYNGCLVGEFFPCKSTCLSRNSRCDGVIDCLPEGEDEWLCDLMDRRKYKPLTTIDTEYLSARSLKTGTHSENGFFTVSNERHTRNDDHTVFYCYRGVLISSEDAPFEHCLCSPAYYGSRCQYQRERISVVIQKRYDDWTRTDCSCSISPFNAETYLLLDTIKNKHRRLLRASPCLFDHVQ</sequence>
<dbReference type="Proteomes" id="UP000663829">
    <property type="component" value="Unassembled WGS sequence"/>
</dbReference>
<protein>
    <recommendedName>
        <fullName evidence="8">EGF-like domain-containing protein</fullName>
    </recommendedName>
</protein>
<dbReference type="AlphaFoldDB" id="A0A814BT30"/>
<feature type="disulfide bond" evidence="7">
    <location>
        <begin position="666"/>
        <end position="681"/>
    </location>
</feature>
<evidence type="ECO:0000313" key="9">
    <source>
        <dbReference type="EMBL" id="CAF0932387.1"/>
    </source>
</evidence>
<dbReference type="EMBL" id="CAJNOQ010002001">
    <property type="protein sequence ID" value="CAF0932387.1"/>
    <property type="molecule type" value="Genomic_DNA"/>
</dbReference>
<dbReference type="CDD" id="cd00112">
    <property type="entry name" value="LDLa"/>
    <property type="match status" value="3"/>
</dbReference>
<evidence type="ECO:0000256" key="6">
    <source>
        <dbReference type="ARBA" id="ARBA00023157"/>
    </source>
</evidence>
<dbReference type="SUPFAM" id="SSF57424">
    <property type="entry name" value="LDL receptor-like module"/>
    <property type="match status" value="4"/>
</dbReference>
<comment type="subcellular location">
    <subcellularLocation>
        <location evidence="1">Membrane</location>
        <topology evidence="1">Single-pass membrane protein</topology>
    </subcellularLocation>
</comment>
<accession>A0A814BT30</accession>
<keyword evidence="4" id="KW-1133">Transmembrane helix</keyword>
<dbReference type="Proteomes" id="UP000681722">
    <property type="component" value="Unassembled WGS sequence"/>
</dbReference>
<evidence type="ECO:0000256" key="5">
    <source>
        <dbReference type="ARBA" id="ARBA00023136"/>
    </source>
</evidence>
<dbReference type="Gene3D" id="4.10.400.10">
    <property type="entry name" value="Low-density Lipoprotein Receptor"/>
    <property type="match status" value="4"/>
</dbReference>
<dbReference type="GO" id="GO:0016192">
    <property type="term" value="P:vesicle-mediated transport"/>
    <property type="evidence" value="ECO:0007669"/>
    <property type="project" value="UniProtKB-ARBA"/>
</dbReference>
<keyword evidence="13" id="KW-1185">Reference proteome</keyword>
<reference evidence="9" key="1">
    <citation type="submission" date="2021-02" db="EMBL/GenBank/DDBJ databases">
        <authorList>
            <person name="Nowell W R."/>
        </authorList>
    </citation>
    <scope>NUCLEOTIDE SEQUENCE</scope>
</reference>
<dbReference type="Proteomes" id="UP000677228">
    <property type="component" value="Unassembled WGS sequence"/>
</dbReference>
<evidence type="ECO:0000256" key="4">
    <source>
        <dbReference type="ARBA" id="ARBA00022989"/>
    </source>
</evidence>
<dbReference type="Pfam" id="PF00057">
    <property type="entry name" value="Ldl_recept_a"/>
    <property type="match status" value="2"/>
</dbReference>
<dbReference type="PROSITE" id="PS50068">
    <property type="entry name" value="LDLRA_2"/>
    <property type="match status" value="4"/>
</dbReference>
<evidence type="ECO:0000256" key="7">
    <source>
        <dbReference type="PROSITE-ProRule" id="PRU00124"/>
    </source>
</evidence>
<evidence type="ECO:0000313" key="12">
    <source>
        <dbReference type="EMBL" id="CAF3853106.1"/>
    </source>
</evidence>
<keyword evidence="5" id="KW-0472">Membrane</keyword>
<dbReference type="EMBL" id="CAJOBC010002001">
    <property type="protein sequence ID" value="CAF3710143.1"/>
    <property type="molecule type" value="Genomic_DNA"/>
</dbReference>
<evidence type="ECO:0000313" key="13">
    <source>
        <dbReference type="Proteomes" id="UP000663829"/>
    </source>
</evidence>
<feature type="domain" description="EGF-like" evidence="8">
    <location>
        <begin position="790"/>
        <end position="801"/>
    </location>
</feature>
<dbReference type="PROSITE" id="PS00022">
    <property type="entry name" value="EGF_1"/>
    <property type="match status" value="1"/>
</dbReference>
<dbReference type="Proteomes" id="UP000682733">
    <property type="component" value="Unassembled WGS sequence"/>
</dbReference>
<evidence type="ECO:0000256" key="3">
    <source>
        <dbReference type="ARBA" id="ARBA00022737"/>
    </source>
</evidence>
<feature type="disulfide bond" evidence="7">
    <location>
        <begin position="175"/>
        <end position="190"/>
    </location>
</feature>
<dbReference type="EMBL" id="CAJOBA010009517">
    <property type="protein sequence ID" value="CAF3853106.1"/>
    <property type="molecule type" value="Genomic_DNA"/>
</dbReference>
<comment type="caution">
    <text evidence="9">The sequence shown here is derived from an EMBL/GenBank/DDBJ whole genome shotgun (WGS) entry which is preliminary data.</text>
</comment>
<comment type="caution">
    <text evidence="7">Lacks conserved residue(s) required for the propagation of feature annotation.</text>
</comment>
<dbReference type="EMBL" id="CAJNOK010009499">
    <property type="protein sequence ID" value="CAF1091549.1"/>
    <property type="molecule type" value="Genomic_DNA"/>
</dbReference>
<dbReference type="InterPro" id="IPR036055">
    <property type="entry name" value="LDL_receptor-like_sf"/>
</dbReference>
<evidence type="ECO:0000256" key="1">
    <source>
        <dbReference type="ARBA" id="ARBA00004167"/>
    </source>
</evidence>
<dbReference type="GO" id="GO:0005886">
    <property type="term" value="C:plasma membrane"/>
    <property type="evidence" value="ECO:0007669"/>
    <property type="project" value="TreeGrafter"/>
</dbReference>
<dbReference type="InterPro" id="IPR050685">
    <property type="entry name" value="LDLR"/>
</dbReference>
<keyword evidence="6 7" id="KW-1015">Disulfide bond</keyword>
<dbReference type="InterPro" id="IPR000742">
    <property type="entry name" value="EGF"/>
</dbReference>
<organism evidence="9 13">
    <name type="scientific">Didymodactylos carnosus</name>
    <dbReference type="NCBI Taxonomy" id="1234261"/>
    <lineage>
        <taxon>Eukaryota</taxon>
        <taxon>Metazoa</taxon>
        <taxon>Spiralia</taxon>
        <taxon>Gnathifera</taxon>
        <taxon>Rotifera</taxon>
        <taxon>Eurotatoria</taxon>
        <taxon>Bdelloidea</taxon>
        <taxon>Philodinida</taxon>
        <taxon>Philodinidae</taxon>
        <taxon>Didymodactylos</taxon>
    </lineage>
</organism>
<evidence type="ECO:0000313" key="10">
    <source>
        <dbReference type="EMBL" id="CAF1091549.1"/>
    </source>
</evidence>
<dbReference type="InterPro" id="IPR002172">
    <property type="entry name" value="LDrepeatLR_classA_rpt"/>
</dbReference>
<dbReference type="PANTHER" id="PTHR24270">
    <property type="entry name" value="LOW-DENSITY LIPOPROTEIN RECEPTOR-RELATED"/>
    <property type="match status" value="1"/>
</dbReference>